<dbReference type="InterPro" id="IPR027473">
    <property type="entry name" value="L-asparaginase_C"/>
</dbReference>
<dbReference type="SFLD" id="SFLDS00057">
    <property type="entry name" value="Glutaminase/Asparaginase"/>
    <property type="match status" value="1"/>
</dbReference>
<dbReference type="PANTHER" id="PTHR11707">
    <property type="entry name" value="L-ASPARAGINASE"/>
    <property type="match status" value="1"/>
</dbReference>
<accession>A0A842HPD8</accession>
<feature type="binding site" evidence="4">
    <location>
        <position position="65"/>
    </location>
    <ligand>
        <name>substrate</name>
    </ligand>
</feature>
<proteinExistence type="inferred from homology"/>
<evidence type="ECO:0000259" key="8">
    <source>
        <dbReference type="Pfam" id="PF00710"/>
    </source>
</evidence>
<feature type="domain" description="Asparaginase/glutaminase C-terminal" evidence="9">
    <location>
        <begin position="229"/>
        <end position="339"/>
    </location>
</feature>
<dbReference type="PIRSF" id="PIRSF001220">
    <property type="entry name" value="L-ASNase_gatD"/>
    <property type="match status" value="1"/>
</dbReference>
<dbReference type="Gene3D" id="3.40.50.1170">
    <property type="entry name" value="L-asparaginase, N-terminal domain"/>
    <property type="match status" value="1"/>
</dbReference>
<dbReference type="InterPro" id="IPR027474">
    <property type="entry name" value="L-asparaginase_N"/>
</dbReference>
<feature type="active site" description="O-isoaspartyl threonine intermediate" evidence="3">
    <location>
        <position position="21"/>
    </location>
</feature>
<dbReference type="PROSITE" id="PS51732">
    <property type="entry name" value="ASN_GLN_ASE_3"/>
    <property type="match status" value="1"/>
</dbReference>
<dbReference type="NCBIfam" id="TIGR00520">
    <property type="entry name" value="asnASE_II"/>
    <property type="match status" value="1"/>
</dbReference>
<dbReference type="InterPro" id="IPR020827">
    <property type="entry name" value="Asparaginase/glutaminase_AS1"/>
</dbReference>
<sequence>MPDRHKAVALPRVTILATGGTIAGVQTGQAAYVAGKLSAKALLSALPDLSGIAAVQAEQLVNIGSQSMTWTVWAALARRITQIAQADHADAIVVTHGTDTMEETAYFLHLALSVDIPVIITGAMKPANAYAADGPVNLYDAVRVAAEPESARKGVLVVMNGVVHSARYVQKRACEGIDAFESRETGPIGWLTSSGVHYFYKGPAQKFGSVSALHLDLSATDQDARPPVRVPVWYAMAANDIETLEALLLTKPAALVVAGVGNGNMSDETMQCLASAAAQGLVVARATRCAAGRVTRNLEVQDDAYGFVVTHDLNAHKARVLLFLALQKTAEIVKIQKYFDEH</sequence>
<dbReference type="PIRSF" id="PIRSF500176">
    <property type="entry name" value="L_ASNase"/>
    <property type="match status" value="1"/>
</dbReference>
<evidence type="ECO:0000259" key="9">
    <source>
        <dbReference type="Pfam" id="PF17763"/>
    </source>
</evidence>
<dbReference type="InterPro" id="IPR040919">
    <property type="entry name" value="Asparaginase_C"/>
</dbReference>
<feature type="domain" description="L-asparaginase N-terminal" evidence="8">
    <location>
        <begin position="12"/>
        <end position="201"/>
    </location>
</feature>
<keyword evidence="2" id="KW-0378">Hydrolase</keyword>
<gene>
    <name evidence="10" type="ORF">GTU67_04215</name>
</gene>
<dbReference type="InterPro" id="IPR027475">
    <property type="entry name" value="Asparaginase/glutaminase_AS2"/>
</dbReference>
<dbReference type="InterPro" id="IPR006034">
    <property type="entry name" value="Asparaginase/glutaminase-like"/>
</dbReference>
<evidence type="ECO:0000256" key="6">
    <source>
        <dbReference type="PROSITE-ProRule" id="PRU10100"/>
    </source>
</evidence>
<dbReference type="InterPro" id="IPR004550">
    <property type="entry name" value="AsnASE_II"/>
</dbReference>
<dbReference type="GO" id="GO:0004067">
    <property type="term" value="F:asparaginase activity"/>
    <property type="evidence" value="ECO:0007669"/>
    <property type="project" value="UniProtKB-UniRule"/>
</dbReference>
<comment type="similarity">
    <text evidence="1 7">Belongs to the asparaginase 1 family.</text>
</comment>
<organism evidence="10 11">
    <name type="scientific">Pusillimonas minor</name>
    <dbReference type="NCBI Taxonomy" id="2697024"/>
    <lineage>
        <taxon>Bacteria</taxon>
        <taxon>Pseudomonadati</taxon>
        <taxon>Pseudomonadota</taxon>
        <taxon>Betaproteobacteria</taxon>
        <taxon>Burkholderiales</taxon>
        <taxon>Alcaligenaceae</taxon>
        <taxon>Pusillimonas</taxon>
    </lineage>
</organism>
<evidence type="ECO:0000256" key="1">
    <source>
        <dbReference type="ARBA" id="ARBA00010518"/>
    </source>
</evidence>
<feature type="active site" evidence="6">
    <location>
        <position position="98"/>
    </location>
</feature>
<evidence type="ECO:0000256" key="4">
    <source>
        <dbReference type="PIRSR" id="PIRSR001220-2"/>
    </source>
</evidence>
<reference evidence="10 11" key="1">
    <citation type="submission" date="2020-08" db="EMBL/GenBank/DDBJ databases">
        <title>Paraeoetvoesia sp. YC-7-48 draft genome sequence.</title>
        <authorList>
            <person name="Yao L."/>
        </authorList>
    </citation>
    <scope>NUCLEOTIDE SEQUENCE [LARGE SCALE GENOMIC DNA]</scope>
    <source>
        <strain evidence="11">YC-7-48</strain>
    </source>
</reference>
<feature type="active site" evidence="5">
    <location>
        <position position="21"/>
    </location>
</feature>
<dbReference type="FunFam" id="3.40.50.1170:FF:000001">
    <property type="entry name" value="L-asparaginase 2"/>
    <property type="match status" value="1"/>
</dbReference>
<evidence type="ECO:0000256" key="5">
    <source>
        <dbReference type="PROSITE-ProRule" id="PRU10099"/>
    </source>
</evidence>
<dbReference type="CDD" id="cd08964">
    <property type="entry name" value="L-asparaginase_II"/>
    <property type="match status" value="1"/>
</dbReference>
<dbReference type="AlphaFoldDB" id="A0A842HPD8"/>
<dbReference type="Proteomes" id="UP000545386">
    <property type="component" value="Unassembled WGS sequence"/>
</dbReference>
<dbReference type="InterPro" id="IPR037152">
    <property type="entry name" value="L-asparaginase_N_sf"/>
</dbReference>
<name>A0A842HPD8_9BURK</name>
<evidence type="ECO:0000313" key="10">
    <source>
        <dbReference type="EMBL" id="MBC2769121.1"/>
    </source>
</evidence>
<dbReference type="PROSITE" id="PS00144">
    <property type="entry name" value="ASN_GLN_ASE_1"/>
    <property type="match status" value="1"/>
</dbReference>
<dbReference type="SUPFAM" id="SSF53774">
    <property type="entry name" value="Glutaminase/Asparaginase"/>
    <property type="match status" value="1"/>
</dbReference>
<dbReference type="Gene3D" id="3.40.50.40">
    <property type="match status" value="1"/>
</dbReference>
<dbReference type="Pfam" id="PF00710">
    <property type="entry name" value="Asparaginase"/>
    <property type="match status" value="1"/>
</dbReference>
<evidence type="ECO:0000256" key="2">
    <source>
        <dbReference type="ARBA" id="ARBA00022801"/>
    </source>
</evidence>
<protein>
    <submittedName>
        <fullName evidence="10">Asparaginase</fullName>
    </submittedName>
</protein>
<dbReference type="PROSITE" id="PS00917">
    <property type="entry name" value="ASN_GLN_ASE_2"/>
    <property type="match status" value="1"/>
</dbReference>
<dbReference type="PRINTS" id="PR00139">
    <property type="entry name" value="ASNGLNASE"/>
</dbReference>
<evidence type="ECO:0000313" key="11">
    <source>
        <dbReference type="Proteomes" id="UP000545386"/>
    </source>
</evidence>
<dbReference type="GO" id="GO:0006528">
    <property type="term" value="P:asparagine metabolic process"/>
    <property type="evidence" value="ECO:0007669"/>
    <property type="project" value="InterPro"/>
</dbReference>
<dbReference type="PANTHER" id="PTHR11707:SF28">
    <property type="entry name" value="60 KDA LYSOPHOSPHOLIPASE"/>
    <property type="match status" value="1"/>
</dbReference>
<comment type="caution">
    <text evidence="10">The sequence shown here is derived from an EMBL/GenBank/DDBJ whole genome shotgun (WGS) entry which is preliminary data.</text>
</comment>
<keyword evidence="11" id="KW-1185">Reference proteome</keyword>
<dbReference type="InterPro" id="IPR036152">
    <property type="entry name" value="Asp/glu_Ase-like_sf"/>
</dbReference>
<evidence type="ECO:0000256" key="7">
    <source>
        <dbReference type="RuleBase" id="RU004456"/>
    </source>
</evidence>
<dbReference type="Pfam" id="PF17763">
    <property type="entry name" value="Asparaginase_C"/>
    <property type="match status" value="1"/>
</dbReference>
<dbReference type="RefSeq" id="WP_185778910.1">
    <property type="nucleotide sequence ID" value="NZ_JACJUU010000002.1"/>
</dbReference>
<evidence type="ECO:0000256" key="3">
    <source>
        <dbReference type="PIRSR" id="PIRSR001220-1"/>
    </source>
</evidence>
<dbReference type="EMBL" id="JACJUU010000002">
    <property type="protein sequence ID" value="MBC2769121.1"/>
    <property type="molecule type" value="Genomic_DNA"/>
</dbReference>
<dbReference type="SMART" id="SM00870">
    <property type="entry name" value="Asparaginase"/>
    <property type="match status" value="1"/>
</dbReference>
<feature type="binding site" evidence="4">
    <location>
        <begin position="98"/>
        <end position="99"/>
    </location>
    <ligand>
        <name>substrate</name>
    </ligand>
</feature>